<proteinExistence type="inferred from homology"/>
<dbReference type="EMBL" id="DYVX01000092">
    <property type="protein sequence ID" value="HJF92954.1"/>
    <property type="molecule type" value="Genomic_DNA"/>
</dbReference>
<dbReference type="InterPro" id="IPR013449">
    <property type="entry name" value="Rhamnulokinase"/>
</dbReference>
<dbReference type="GO" id="GO:0005524">
    <property type="term" value="F:ATP binding"/>
    <property type="evidence" value="ECO:0007669"/>
    <property type="project" value="UniProtKB-KW"/>
</dbReference>
<dbReference type="PIRSF" id="PIRSF000538">
    <property type="entry name" value="GlpK"/>
    <property type="match status" value="1"/>
</dbReference>
<evidence type="ECO:0000256" key="1">
    <source>
        <dbReference type="ARBA" id="ARBA00009156"/>
    </source>
</evidence>
<evidence type="ECO:0000313" key="10">
    <source>
        <dbReference type="Proteomes" id="UP000717835"/>
    </source>
</evidence>
<dbReference type="InterPro" id="IPR018485">
    <property type="entry name" value="FGGY_C"/>
</dbReference>
<sequence>MKNNTVVKNTYLAVDFGGGSGRVMAGSLFQGKLELEEVYRFPNRQVKLGKHLYWDFPALFAEMMNGLKEAARRGYAVKGIGIDTWGVDFGLIDKNGNLLGNPVCYRDSRTDGTPDKVFRQLDPRDHYRTTGIQVMSINTLFQLYSMKEAGDPQLAVADKLLFMPDLFSYFLTGVADTEYSIASTSELLDARGRCWSVDTARALGLPEHLFGRLVMPGTVRGRLTDEVARETGLGAVDVIAVGSHDTASAVAAVPVTDGTVAFLSSGTWSLLGVELDEPILTEEARLAPFTNEGGVGGRICFLQNITGLWIVQRLMAEWKQRGEEQTYDELIPQAESAVVTTCIPVDDACFMNPGNMEAAILGYCREHGLPQPQGKAEMMKCVLQSLALKYKDAVGRLNRLLPAPVSRLNIIGGGSQNRLLNQLTADALGIPVQAGPVEATAIGNILTQAMAKGEVAGLDELRGIVARSFASQLYYPRK</sequence>
<keyword evidence="5" id="KW-0067">ATP-binding</keyword>
<dbReference type="InterPro" id="IPR018484">
    <property type="entry name" value="FGGY_N"/>
</dbReference>
<dbReference type="GO" id="GO:0008993">
    <property type="term" value="F:rhamnulokinase activity"/>
    <property type="evidence" value="ECO:0007669"/>
    <property type="project" value="InterPro"/>
</dbReference>
<dbReference type="RefSeq" id="WP_276828891.1">
    <property type="nucleotide sequence ID" value="NZ_DYVX01000092.1"/>
</dbReference>
<keyword evidence="4" id="KW-0418">Kinase</keyword>
<dbReference type="PANTHER" id="PTHR43095">
    <property type="entry name" value="SUGAR KINASE"/>
    <property type="match status" value="1"/>
</dbReference>
<evidence type="ECO:0000259" key="8">
    <source>
        <dbReference type="Pfam" id="PF02782"/>
    </source>
</evidence>
<dbReference type="Gene3D" id="3.30.420.40">
    <property type="match status" value="2"/>
</dbReference>
<dbReference type="InterPro" id="IPR043129">
    <property type="entry name" value="ATPase_NBD"/>
</dbReference>
<gene>
    <name evidence="9" type="ORF">K8W02_11335</name>
</gene>
<reference evidence="9" key="1">
    <citation type="journal article" date="2021" name="PeerJ">
        <title>Extensive microbial diversity within the chicken gut microbiome revealed by metagenomics and culture.</title>
        <authorList>
            <person name="Gilroy R."/>
            <person name="Ravi A."/>
            <person name="Getino M."/>
            <person name="Pursley I."/>
            <person name="Horton D.L."/>
            <person name="Alikhan N.F."/>
            <person name="Baker D."/>
            <person name="Gharbi K."/>
            <person name="Hall N."/>
            <person name="Watson M."/>
            <person name="Adriaenssens E.M."/>
            <person name="Foster-Nyarko E."/>
            <person name="Jarju S."/>
            <person name="Secka A."/>
            <person name="Antonio M."/>
            <person name="Oren A."/>
            <person name="Chaudhuri R.R."/>
            <person name="La Ragione R."/>
            <person name="Hildebrand F."/>
            <person name="Pallen M.J."/>
        </authorList>
    </citation>
    <scope>NUCLEOTIDE SEQUENCE</scope>
    <source>
        <strain evidence="9">CHK55-1828</strain>
    </source>
</reference>
<dbReference type="GO" id="GO:0019301">
    <property type="term" value="P:rhamnose catabolic process"/>
    <property type="evidence" value="ECO:0007669"/>
    <property type="project" value="InterPro"/>
</dbReference>
<evidence type="ECO:0000313" key="9">
    <source>
        <dbReference type="EMBL" id="HJF92954.1"/>
    </source>
</evidence>
<dbReference type="InterPro" id="IPR000577">
    <property type="entry name" value="Carb_kinase_FGGY"/>
</dbReference>
<comment type="caution">
    <text evidence="9">The sequence shown here is derived from an EMBL/GenBank/DDBJ whole genome shotgun (WGS) entry which is preliminary data.</text>
</comment>
<dbReference type="SUPFAM" id="SSF53067">
    <property type="entry name" value="Actin-like ATPase domain"/>
    <property type="match status" value="2"/>
</dbReference>
<keyword evidence="6" id="KW-0684">Rhamnose metabolism</keyword>
<evidence type="ECO:0000256" key="6">
    <source>
        <dbReference type="ARBA" id="ARBA00023308"/>
    </source>
</evidence>
<evidence type="ECO:0000256" key="2">
    <source>
        <dbReference type="ARBA" id="ARBA00022679"/>
    </source>
</evidence>
<feature type="domain" description="Carbohydrate kinase FGGY N-terminal" evidence="7">
    <location>
        <begin position="11"/>
        <end position="250"/>
    </location>
</feature>
<dbReference type="Pfam" id="PF02782">
    <property type="entry name" value="FGGY_C"/>
    <property type="match status" value="1"/>
</dbReference>
<accession>A0A921HYY7</accession>
<organism evidence="9 10">
    <name type="scientific">Mediterranea massiliensis</name>
    <dbReference type="NCBI Taxonomy" id="1841865"/>
    <lineage>
        <taxon>Bacteria</taxon>
        <taxon>Pseudomonadati</taxon>
        <taxon>Bacteroidota</taxon>
        <taxon>Bacteroidia</taxon>
        <taxon>Bacteroidales</taxon>
        <taxon>Bacteroidaceae</taxon>
        <taxon>Mediterranea</taxon>
    </lineage>
</organism>
<keyword evidence="3" id="KW-0547">Nucleotide-binding</keyword>
<comment type="similarity">
    <text evidence="1">Belongs to the FGGY kinase family.</text>
</comment>
<dbReference type="CDD" id="cd07771">
    <property type="entry name" value="ASKHA_NBD_FGGY_RhaB-like"/>
    <property type="match status" value="1"/>
</dbReference>
<protein>
    <submittedName>
        <fullName evidence="9">Rhamnulokinase</fullName>
    </submittedName>
</protein>
<keyword evidence="2" id="KW-0808">Transferase</keyword>
<dbReference type="InterPro" id="IPR050406">
    <property type="entry name" value="FGGY_Carb_Kinase"/>
</dbReference>
<evidence type="ECO:0000256" key="4">
    <source>
        <dbReference type="ARBA" id="ARBA00022777"/>
    </source>
</evidence>
<dbReference type="Proteomes" id="UP000717835">
    <property type="component" value="Unassembled WGS sequence"/>
</dbReference>
<evidence type="ECO:0000259" key="7">
    <source>
        <dbReference type="Pfam" id="PF00370"/>
    </source>
</evidence>
<feature type="domain" description="Carbohydrate kinase FGGY C-terminal" evidence="8">
    <location>
        <begin position="262"/>
        <end position="451"/>
    </location>
</feature>
<name>A0A921HYY7_9BACT</name>
<dbReference type="AlphaFoldDB" id="A0A921HYY7"/>
<evidence type="ECO:0000256" key="5">
    <source>
        <dbReference type="ARBA" id="ARBA00022840"/>
    </source>
</evidence>
<dbReference type="PANTHER" id="PTHR43095:SF5">
    <property type="entry name" value="XYLULOSE KINASE"/>
    <property type="match status" value="1"/>
</dbReference>
<reference evidence="9" key="2">
    <citation type="submission" date="2021-09" db="EMBL/GenBank/DDBJ databases">
        <authorList>
            <person name="Gilroy R."/>
        </authorList>
    </citation>
    <scope>NUCLEOTIDE SEQUENCE</scope>
    <source>
        <strain evidence="9">CHK55-1828</strain>
    </source>
</reference>
<evidence type="ECO:0000256" key="3">
    <source>
        <dbReference type="ARBA" id="ARBA00022741"/>
    </source>
</evidence>
<dbReference type="Pfam" id="PF00370">
    <property type="entry name" value="FGGY_N"/>
    <property type="match status" value="1"/>
</dbReference>